<dbReference type="RefSeq" id="WP_090624214.1">
    <property type="nucleotide sequence ID" value="NZ_FOQO01000001.1"/>
</dbReference>
<keyword evidence="2" id="KW-1185">Reference proteome</keyword>
<organism evidence="1 2">
    <name type="scientific">Parapedobacter indicus</name>
    <dbReference type="NCBI Taxonomy" id="1477437"/>
    <lineage>
        <taxon>Bacteria</taxon>
        <taxon>Pseudomonadati</taxon>
        <taxon>Bacteroidota</taxon>
        <taxon>Sphingobacteriia</taxon>
        <taxon>Sphingobacteriales</taxon>
        <taxon>Sphingobacteriaceae</taxon>
        <taxon>Parapedobacter</taxon>
    </lineage>
</organism>
<dbReference type="STRING" id="1477437.SAMN05444682_101702"/>
<proteinExistence type="predicted"/>
<accession>A0A1I3DZE8</accession>
<name>A0A1I3DZE8_9SPHI</name>
<reference evidence="1 2" key="1">
    <citation type="submission" date="2016-10" db="EMBL/GenBank/DDBJ databases">
        <authorList>
            <person name="de Groot N.N."/>
        </authorList>
    </citation>
    <scope>NUCLEOTIDE SEQUENCE [LARGE SCALE GENOMIC DNA]</scope>
    <source>
        <strain evidence="1 2">RK1</strain>
    </source>
</reference>
<protein>
    <submittedName>
        <fullName evidence="1">Uncharacterized protein</fullName>
    </submittedName>
</protein>
<evidence type="ECO:0000313" key="2">
    <source>
        <dbReference type="Proteomes" id="UP000198670"/>
    </source>
</evidence>
<sequence>MNIEEFISESIKGIVSGITTASTEIKSNGAIINPLVDINGFMEITEGRSVAPIGRKVQEVEMTVAVTASDNETSGQGKVGINVVGFSAGFSTGDSGSQNSTVSTIRFNVPIAFPVGYH</sequence>
<dbReference type="EMBL" id="FOQO01000001">
    <property type="protein sequence ID" value="SFH92114.1"/>
    <property type="molecule type" value="Genomic_DNA"/>
</dbReference>
<gene>
    <name evidence="1" type="ORF">SAMN05444682_101702</name>
</gene>
<dbReference type="AlphaFoldDB" id="A0A1I3DZE8"/>
<dbReference type="OrthoDB" id="1097953at2"/>
<evidence type="ECO:0000313" key="1">
    <source>
        <dbReference type="EMBL" id="SFH92114.1"/>
    </source>
</evidence>
<dbReference type="Proteomes" id="UP000198670">
    <property type="component" value="Unassembled WGS sequence"/>
</dbReference>